<gene>
    <name evidence="2" type="ORF">D5H78_16955</name>
</gene>
<comment type="caution">
    <text evidence="2">The sequence shown here is derived from an EMBL/GenBank/DDBJ whole genome shotgun (WGS) entry which is preliminary data.</text>
</comment>
<evidence type="ECO:0000259" key="1">
    <source>
        <dbReference type="Pfam" id="PF14864"/>
    </source>
</evidence>
<dbReference type="InterPro" id="IPR036527">
    <property type="entry name" value="SCP2_sterol-bd_dom_sf"/>
</dbReference>
<organism evidence="2 3">
    <name type="scientific">Vallicoccus soli</name>
    <dbReference type="NCBI Taxonomy" id="2339232"/>
    <lineage>
        <taxon>Bacteria</taxon>
        <taxon>Bacillati</taxon>
        <taxon>Actinomycetota</taxon>
        <taxon>Actinomycetes</taxon>
        <taxon>Motilibacterales</taxon>
        <taxon>Vallicoccaceae</taxon>
        <taxon>Vallicoccus</taxon>
    </lineage>
</organism>
<name>A0A3A3YTJ8_9ACTN</name>
<dbReference type="AlphaFoldDB" id="A0A3A3YTJ8"/>
<sequence length="108" mass="11671">MASVQECEAAIERLSQTLGGREQASGLDRSLSFRATDLDVTWTGRLHDGRLDDLTREDRPRAQIRLAATSDDLVALTSGSLGFAGAWASGRLKVDAGVMDLLKLRSLL</sequence>
<evidence type="ECO:0000313" key="3">
    <source>
        <dbReference type="Proteomes" id="UP000265614"/>
    </source>
</evidence>
<dbReference type="Pfam" id="PF14864">
    <property type="entry name" value="Alkyl_sulf_C"/>
    <property type="match status" value="1"/>
</dbReference>
<dbReference type="Gene3D" id="3.30.1050.10">
    <property type="entry name" value="SCP2 sterol-binding domain"/>
    <property type="match status" value="1"/>
</dbReference>
<dbReference type="SUPFAM" id="SSF55718">
    <property type="entry name" value="SCP-like"/>
    <property type="match status" value="1"/>
</dbReference>
<feature type="domain" description="Alkyl sulfatase C-terminal" evidence="1">
    <location>
        <begin position="22"/>
        <end position="108"/>
    </location>
</feature>
<dbReference type="InterPro" id="IPR029229">
    <property type="entry name" value="Alkyl_sulf_C"/>
</dbReference>
<accession>A0A3A3YTJ8</accession>
<reference evidence="2 3" key="1">
    <citation type="submission" date="2018-09" db="EMBL/GenBank/DDBJ databases">
        <title>YIM 75000 draft genome.</title>
        <authorList>
            <person name="Tang S."/>
            <person name="Feng Y."/>
        </authorList>
    </citation>
    <scope>NUCLEOTIDE SEQUENCE [LARGE SCALE GENOMIC DNA]</scope>
    <source>
        <strain evidence="2 3">YIM 75000</strain>
    </source>
</reference>
<evidence type="ECO:0000313" key="2">
    <source>
        <dbReference type="EMBL" id="RJK93109.1"/>
    </source>
</evidence>
<dbReference type="OrthoDB" id="3534000at2"/>
<dbReference type="EMBL" id="QZEZ01000010">
    <property type="protein sequence ID" value="RJK93109.1"/>
    <property type="molecule type" value="Genomic_DNA"/>
</dbReference>
<dbReference type="Proteomes" id="UP000265614">
    <property type="component" value="Unassembled WGS sequence"/>
</dbReference>
<dbReference type="RefSeq" id="WP_119951701.1">
    <property type="nucleotide sequence ID" value="NZ_QZEZ01000010.1"/>
</dbReference>
<protein>
    <submittedName>
        <fullName evidence="2">Sterol-binding protein</fullName>
    </submittedName>
</protein>
<proteinExistence type="predicted"/>
<keyword evidence="3" id="KW-1185">Reference proteome</keyword>